<dbReference type="Gene3D" id="1.25.40.20">
    <property type="entry name" value="Ankyrin repeat-containing domain"/>
    <property type="match status" value="1"/>
</dbReference>
<dbReference type="PROSITE" id="PS50115">
    <property type="entry name" value="ARFGAP"/>
    <property type="match status" value="1"/>
</dbReference>
<dbReference type="SMART" id="SM00105">
    <property type="entry name" value="ArfGap"/>
    <property type="match status" value="1"/>
</dbReference>
<evidence type="ECO:0000256" key="3">
    <source>
        <dbReference type="ARBA" id="ARBA00022737"/>
    </source>
</evidence>
<dbReference type="Ensembl" id="ENSCCRT00020064301.1">
    <property type="protein sequence ID" value="ENSCCRP00020058329.1"/>
    <property type="gene ID" value="ENSCCRG00020023851.1"/>
</dbReference>
<dbReference type="InterPro" id="IPR036770">
    <property type="entry name" value="Ankyrin_rpt-contain_sf"/>
</dbReference>
<sequence length="692" mass="76932">MSKRLRNSEVCADCSSSDPRWASVNRGVLICDECCGVHRSLGRHNSQVRHLSNTPWPPTQLQMVQTLYNNGANAIWEHTLLDPSSMTSGKRKPNPQDKVHPNKTEFVKSKYQMLAFVHRLPCRDDDSTAAADLSKQLHSSVRTGNLETCLRLLSLGAQANYFHPEKGNTPLHIAAKAGQVCQAELLCVYGADPGAPDSNGKTPIHYARQAGHQDLADRLVEIQYELTDRLAFYLCGRKPGESQHRKTNIILHFILFYSSLELTEFAKAAKRKLQSLSDHLFEELAMDVYDEVDRRETDAVWLATQNHSTLVTETTVVPFLPVNPEYSSTRNQGRQKLARFNAHEFATLVIDILSDAKRRQQGNSVSSPKDNVEVFFKSVGSRHGSESQEIDQPDYDSVASDEDTDTDLRVGKADRAKLQSLQSENSSLRRQVSTQQPYQAPGGPDHPNPSSPSSSSSSSSSALKRHLSAQTSRPMSMYETGSGLKPFLPKGETPYPEETFPTLQPFPTYASKFDKQSSVSDGDYDNTVNESDLDDSGFGRRCRLRSSGWMGESGSIPELDDHDSEPDPSLPSTEDVIRKTEQITKNIQELLRAAQENKHESFIPCAERIHVAVNEMAALFPKRPRSETVRSSLRLLTSSANRLQSECKKASLLESSPAADVQLVTQQVIQCAYDIAKAAKQLVTITTKENNN</sequence>
<dbReference type="SMART" id="SM00555">
    <property type="entry name" value="GIT"/>
    <property type="match status" value="2"/>
</dbReference>
<feature type="compositionally biased region" description="Polar residues" evidence="9">
    <location>
        <begin position="419"/>
        <end position="438"/>
    </location>
</feature>
<protein>
    <submittedName>
        <fullName evidence="11">G protein-coupled receptor kinase interacting ArfGAP 2a</fullName>
    </submittedName>
</protein>
<proteinExistence type="predicted"/>
<dbReference type="FunFam" id="1.25.40.20:FF:000013">
    <property type="entry name" value="ARF GTPase-activating protein GIT1 isoform 1"/>
    <property type="match status" value="1"/>
</dbReference>
<dbReference type="PROSITE" id="PS50088">
    <property type="entry name" value="ANK_REPEAT"/>
    <property type="match status" value="2"/>
</dbReference>
<feature type="compositionally biased region" description="Basic and acidic residues" evidence="9">
    <location>
        <begin position="406"/>
        <end position="417"/>
    </location>
</feature>
<evidence type="ECO:0000259" key="10">
    <source>
        <dbReference type="PROSITE" id="PS50115"/>
    </source>
</evidence>
<feature type="compositionally biased region" description="Polar residues" evidence="9">
    <location>
        <begin position="516"/>
        <end position="530"/>
    </location>
</feature>
<dbReference type="PRINTS" id="PR00405">
    <property type="entry name" value="REVINTRACTNG"/>
</dbReference>
<evidence type="ECO:0000256" key="7">
    <source>
        <dbReference type="PROSITE-ProRule" id="PRU00023"/>
    </source>
</evidence>
<dbReference type="InterPro" id="IPR047161">
    <property type="entry name" value="GIT-like"/>
</dbReference>
<dbReference type="Pfam" id="PF12796">
    <property type="entry name" value="Ank_2"/>
    <property type="match status" value="1"/>
</dbReference>
<dbReference type="GO" id="GO:0031267">
    <property type="term" value="F:small GTPase binding"/>
    <property type="evidence" value="ECO:0007669"/>
    <property type="project" value="TreeGrafter"/>
</dbReference>
<keyword evidence="2" id="KW-0479">Metal-binding</keyword>
<dbReference type="SUPFAM" id="SSF57863">
    <property type="entry name" value="ArfGap/RecO-like zinc finger"/>
    <property type="match status" value="1"/>
</dbReference>
<evidence type="ECO:0000256" key="6">
    <source>
        <dbReference type="ARBA" id="ARBA00023043"/>
    </source>
</evidence>
<evidence type="ECO:0000256" key="5">
    <source>
        <dbReference type="ARBA" id="ARBA00022833"/>
    </source>
</evidence>
<evidence type="ECO:0000313" key="12">
    <source>
        <dbReference type="Proteomes" id="UP000694701"/>
    </source>
</evidence>
<dbReference type="InterPro" id="IPR022018">
    <property type="entry name" value="GIT1_C"/>
</dbReference>
<keyword evidence="1" id="KW-0343">GTPase activation</keyword>
<keyword evidence="6 7" id="KW-0040">ANK repeat</keyword>
<evidence type="ECO:0000256" key="4">
    <source>
        <dbReference type="ARBA" id="ARBA00022771"/>
    </source>
</evidence>
<dbReference type="GO" id="GO:0098793">
    <property type="term" value="C:presynapse"/>
    <property type="evidence" value="ECO:0007669"/>
    <property type="project" value="GOC"/>
</dbReference>
<accession>A0A8C2FM02</accession>
<dbReference type="Gene3D" id="1.10.220.150">
    <property type="entry name" value="Arf GTPase activating protein"/>
    <property type="match status" value="1"/>
</dbReference>
<dbReference type="InterPro" id="IPR002110">
    <property type="entry name" value="Ankyrin_rpt"/>
</dbReference>
<reference evidence="11" key="1">
    <citation type="submission" date="2025-08" db="UniProtKB">
        <authorList>
            <consortium name="Ensembl"/>
        </authorList>
    </citation>
    <scope>IDENTIFICATION</scope>
</reference>
<evidence type="ECO:0000313" key="11">
    <source>
        <dbReference type="Ensembl" id="ENSCCRP00020058329.1"/>
    </source>
</evidence>
<name>A0A8C2FM02_CYPCA</name>
<dbReference type="Pfam" id="PF12205">
    <property type="entry name" value="GIT1_C"/>
    <property type="match status" value="1"/>
</dbReference>
<dbReference type="SUPFAM" id="SSF48403">
    <property type="entry name" value="Ankyrin repeat"/>
    <property type="match status" value="1"/>
</dbReference>
<dbReference type="Pfam" id="PF01412">
    <property type="entry name" value="ArfGap"/>
    <property type="match status" value="1"/>
</dbReference>
<dbReference type="AlphaFoldDB" id="A0A8C2FM02"/>
<dbReference type="GO" id="GO:0036465">
    <property type="term" value="P:synaptic vesicle recycling"/>
    <property type="evidence" value="ECO:0007669"/>
    <property type="project" value="TreeGrafter"/>
</dbReference>
<dbReference type="Proteomes" id="UP000694701">
    <property type="component" value="Unplaced"/>
</dbReference>
<evidence type="ECO:0000256" key="8">
    <source>
        <dbReference type="PROSITE-ProRule" id="PRU00288"/>
    </source>
</evidence>
<dbReference type="InterPro" id="IPR038508">
    <property type="entry name" value="ArfGAP_dom_sf"/>
</dbReference>
<dbReference type="InterPro" id="IPR001164">
    <property type="entry name" value="ArfGAP_dom"/>
</dbReference>
<keyword evidence="4 8" id="KW-0863">Zinc-finger</keyword>
<feature type="compositionally biased region" description="Low complexity" evidence="9">
    <location>
        <begin position="451"/>
        <end position="461"/>
    </location>
</feature>
<keyword evidence="3" id="KW-0677">Repeat</keyword>
<organism evidence="11 12">
    <name type="scientific">Cyprinus carpio</name>
    <name type="common">Common carp</name>
    <dbReference type="NCBI Taxonomy" id="7962"/>
    <lineage>
        <taxon>Eukaryota</taxon>
        <taxon>Metazoa</taxon>
        <taxon>Chordata</taxon>
        <taxon>Craniata</taxon>
        <taxon>Vertebrata</taxon>
        <taxon>Euteleostomi</taxon>
        <taxon>Actinopterygii</taxon>
        <taxon>Neopterygii</taxon>
        <taxon>Teleostei</taxon>
        <taxon>Ostariophysi</taxon>
        <taxon>Cypriniformes</taxon>
        <taxon>Cyprinidae</taxon>
        <taxon>Cyprininae</taxon>
        <taxon>Cyprinus</taxon>
    </lineage>
</organism>
<dbReference type="PROSITE" id="PS50297">
    <property type="entry name" value="ANK_REP_REGION"/>
    <property type="match status" value="2"/>
</dbReference>
<feature type="repeat" description="ANK" evidence="7">
    <location>
        <begin position="166"/>
        <end position="198"/>
    </location>
</feature>
<feature type="compositionally biased region" description="Acidic residues" evidence="9">
    <location>
        <begin position="388"/>
        <end position="405"/>
    </location>
</feature>
<keyword evidence="5" id="KW-0862">Zinc</keyword>
<evidence type="ECO:0000256" key="2">
    <source>
        <dbReference type="ARBA" id="ARBA00022723"/>
    </source>
</evidence>
<dbReference type="PANTHER" id="PTHR46097:SF4">
    <property type="entry name" value="ARF GTPASE-ACTIVATING PROTEIN GIT2"/>
    <property type="match status" value="1"/>
</dbReference>
<dbReference type="GO" id="GO:0008277">
    <property type="term" value="P:regulation of G protein-coupled receptor signaling pathway"/>
    <property type="evidence" value="ECO:0007669"/>
    <property type="project" value="TreeGrafter"/>
</dbReference>
<dbReference type="GO" id="GO:0008270">
    <property type="term" value="F:zinc ion binding"/>
    <property type="evidence" value="ECO:0007669"/>
    <property type="project" value="UniProtKB-KW"/>
</dbReference>
<dbReference type="InterPro" id="IPR013724">
    <property type="entry name" value="GIT_SHD"/>
</dbReference>
<feature type="region of interest" description="Disordered" evidence="9">
    <location>
        <begin position="380"/>
        <end position="575"/>
    </location>
</feature>
<dbReference type="GO" id="GO:0032012">
    <property type="term" value="P:regulation of ARF protein signal transduction"/>
    <property type="evidence" value="ECO:0007669"/>
    <property type="project" value="InterPro"/>
</dbReference>
<dbReference type="SMART" id="SM00248">
    <property type="entry name" value="ANK"/>
    <property type="match status" value="3"/>
</dbReference>
<dbReference type="GO" id="GO:0005096">
    <property type="term" value="F:GTPase activator activity"/>
    <property type="evidence" value="ECO:0007669"/>
    <property type="project" value="UniProtKB-KW"/>
</dbReference>
<dbReference type="FunFam" id="1.10.220.150:FF:000003">
    <property type="entry name" value="ARF GTPase-activating protein GIT2 isoform 1"/>
    <property type="match status" value="1"/>
</dbReference>
<dbReference type="GO" id="GO:0007420">
    <property type="term" value="P:brain development"/>
    <property type="evidence" value="ECO:0007669"/>
    <property type="project" value="InterPro"/>
</dbReference>
<dbReference type="Gene3D" id="1.20.120.330">
    <property type="entry name" value="Nucleotidyltransferases domain 2"/>
    <property type="match status" value="1"/>
</dbReference>
<dbReference type="PANTHER" id="PTHR46097">
    <property type="entry name" value="G PROTEIN-COUPLED RECEPTOR KINASE INTERACTING ARFGAP"/>
    <property type="match status" value="1"/>
</dbReference>
<evidence type="ECO:0000256" key="1">
    <source>
        <dbReference type="ARBA" id="ARBA00022468"/>
    </source>
</evidence>
<feature type="domain" description="Arf-GAP" evidence="10">
    <location>
        <begin position="1"/>
        <end position="124"/>
    </location>
</feature>
<dbReference type="InterPro" id="IPR037278">
    <property type="entry name" value="ARFGAP/RecO"/>
</dbReference>
<dbReference type="Pfam" id="PF08518">
    <property type="entry name" value="GIT_SHD"/>
    <property type="match status" value="2"/>
</dbReference>
<evidence type="ECO:0000256" key="9">
    <source>
        <dbReference type="SAM" id="MobiDB-lite"/>
    </source>
</evidence>
<feature type="repeat" description="ANK" evidence="7">
    <location>
        <begin position="199"/>
        <end position="221"/>
    </location>
</feature>